<evidence type="ECO:0000313" key="11">
    <source>
        <dbReference type="Proteomes" id="UP000664779"/>
    </source>
</evidence>
<dbReference type="InterPro" id="IPR050109">
    <property type="entry name" value="HTH-type_TetR-like_transc_reg"/>
</dbReference>
<feature type="domain" description="HTH tetR-type" evidence="9">
    <location>
        <begin position="8"/>
        <end position="68"/>
    </location>
</feature>
<feature type="DNA-binding region" description="H-T-H motif" evidence="7 8">
    <location>
        <begin position="31"/>
        <end position="50"/>
    </location>
</feature>
<dbReference type="Proteomes" id="UP000664779">
    <property type="component" value="Unassembled WGS sequence"/>
</dbReference>
<name>A0A939ENR6_9HYPH</name>
<dbReference type="Gene3D" id="1.10.357.10">
    <property type="entry name" value="Tetracycline Repressor, domain 2"/>
    <property type="match status" value="1"/>
</dbReference>
<evidence type="ECO:0000256" key="6">
    <source>
        <dbReference type="ARBA" id="ARBA00024936"/>
    </source>
</evidence>
<dbReference type="InterPro" id="IPR001647">
    <property type="entry name" value="HTH_TetR"/>
</dbReference>
<dbReference type="GO" id="GO:0000976">
    <property type="term" value="F:transcription cis-regulatory region binding"/>
    <property type="evidence" value="ECO:0007669"/>
    <property type="project" value="TreeGrafter"/>
</dbReference>
<keyword evidence="2 7" id="KW-0678">Repressor</keyword>
<dbReference type="PROSITE" id="PS50977">
    <property type="entry name" value="HTH_TETR_2"/>
    <property type="match status" value="1"/>
</dbReference>
<accession>A0A939ENR6</accession>
<dbReference type="RefSeq" id="WP_206940621.1">
    <property type="nucleotide sequence ID" value="NZ_JAFLNF010000004.1"/>
</dbReference>
<dbReference type="HAMAP" id="MF_00768">
    <property type="entry name" value="HTH_type_BetI"/>
    <property type="match status" value="1"/>
</dbReference>
<protein>
    <recommendedName>
        <fullName evidence="7">HTH-type transcriptional regulator BetI</fullName>
    </recommendedName>
</protein>
<dbReference type="NCBIfam" id="TIGR03384">
    <property type="entry name" value="betaine_BetI"/>
    <property type="match status" value="1"/>
</dbReference>
<dbReference type="PANTHER" id="PTHR30055">
    <property type="entry name" value="HTH-TYPE TRANSCRIPTIONAL REGULATOR RUTR"/>
    <property type="match status" value="1"/>
</dbReference>
<dbReference type="AlphaFoldDB" id="A0A939ENR6"/>
<dbReference type="InterPro" id="IPR039538">
    <property type="entry name" value="BetI_C"/>
</dbReference>
<evidence type="ECO:0000259" key="9">
    <source>
        <dbReference type="PROSITE" id="PS50977"/>
    </source>
</evidence>
<evidence type="ECO:0000256" key="3">
    <source>
        <dbReference type="ARBA" id="ARBA00023015"/>
    </source>
</evidence>
<comment type="caution">
    <text evidence="10">The sequence shown here is derived from an EMBL/GenBank/DDBJ whole genome shotgun (WGS) entry which is preliminary data.</text>
</comment>
<evidence type="ECO:0000256" key="5">
    <source>
        <dbReference type="ARBA" id="ARBA00023163"/>
    </source>
</evidence>
<dbReference type="PANTHER" id="PTHR30055:SF234">
    <property type="entry name" value="HTH-TYPE TRANSCRIPTIONAL REGULATOR BETI"/>
    <property type="match status" value="1"/>
</dbReference>
<dbReference type="Pfam" id="PF00440">
    <property type="entry name" value="TetR_N"/>
    <property type="match status" value="1"/>
</dbReference>
<evidence type="ECO:0000256" key="1">
    <source>
        <dbReference type="ARBA" id="ARBA00004719"/>
    </source>
</evidence>
<dbReference type="SUPFAM" id="SSF48498">
    <property type="entry name" value="Tetracyclin repressor-like, C-terminal domain"/>
    <property type="match status" value="1"/>
</dbReference>
<comment type="function">
    <text evidence="7">Repressor involved in choline regulation of the bet genes.</text>
</comment>
<evidence type="ECO:0000256" key="7">
    <source>
        <dbReference type="HAMAP-Rule" id="MF_00768"/>
    </source>
</evidence>
<comment type="function">
    <text evidence="6">Repressor involved in the biosynthesis of the osmoprotectant glycine betaine. It represses transcription of the choline transporter BetT and the genes of BetAB involved in the synthesis of glycine betaine.</text>
</comment>
<dbReference type="NCBIfam" id="NF001978">
    <property type="entry name" value="PRK00767.1"/>
    <property type="match status" value="1"/>
</dbReference>
<dbReference type="GO" id="GO:0003700">
    <property type="term" value="F:DNA-binding transcription factor activity"/>
    <property type="evidence" value="ECO:0007669"/>
    <property type="project" value="UniProtKB-UniRule"/>
</dbReference>
<dbReference type="GO" id="GO:0019285">
    <property type="term" value="P:glycine betaine biosynthetic process from choline"/>
    <property type="evidence" value="ECO:0007669"/>
    <property type="project" value="UniProtKB-UniRule"/>
</dbReference>
<dbReference type="EMBL" id="JAFLNF010000004">
    <property type="protein sequence ID" value="MBO0345748.1"/>
    <property type="molecule type" value="Genomic_DNA"/>
</dbReference>
<dbReference type="SUPFAM" id="SSF46689">
    <property type="entry name" value="Homeodomain-like"/>
    <property type="match status" value="1"/>
</dbReference>
<organism evidence="10 11">
    <name type="scientific">Roseibium limicola</name>
    <dbReference type="NCBI Taxonomy" id="2816037"/>
    <lineage>
        <taxon>Bacteria</taxon>
        <taxon>Pseudomonadati</taxon>
        <taxon>Pseudomonadota</taxon>
        <taxon>Alphaproteobacteria</taxon>
        <taxon>Hyphomicrobiales</taxon>
        <taxon>Stappiaceae</taxon>
        <taxon>Roseibium</taxon>
    </lineage>
</organism>
<keyword evidence="5 7" id="KW-0804">Transcription</keyword>
<evidence type="ECO:0000313" key="10">
    <source>
        <dbReference type="EMBL" id="MBO0345748.1"/>
    </source>
</evidence>
<keyword evidence="4 7" id="KW-0238">DNA-binding</keyword>
<dbReference type="GO" id="GO:0045892">
    <property type="term" value="P:negative regulation of DNA-templated transcription"/>
    <property type="evidence" value="ECO:0007669"/>
    <property type="project" value="UniProtKB-UniRule"/>
</dbReference>
<reference evidence="10" key="1">
    <citation type="submission" date="2021-03" db="EMBL/GenBank/DDBJ databases">
        <title>Roseibium sp. CAU 1637 isolated from Incheon.</title>
        <authorList>
            <person name="Kim W."/>
        </authorList>
    </citation>
    <scope>NUCLEOTIDE SEQUENCE</scope>
    <source>
        <strain evidence="10">CAU 1637</strain>
    </source>
</reference>
<evidence type="ECO:0000256" key="2">
    <source>
        <dbReference type="ARBA" id="ARBA00022491"/>
    </source>
</evidence>
<dbReference type="PRINTS" id="PR00455">
    <property type="entry name" value="HTHTETR"/>
</dbReference>
<dbReference type="InterPro" id="IPR017757">
    <property type="entry name" value="Tscrpt_rep_BetI"/>
</dbReference>
<comment type="pathway">
    <text evidence="1 7">Amine and polyamine biosynthesis; betaine biosynthesis via choline pathway [regulation].</text>
</comment>
<keyword evidence="3 7" id="KW-0805">Transcription regulation</keyword>
<evidence type="ECO:0000256" key="4">
    <source>
        <dbReference type="ARBA" id="ARBA00023125"/>
    </source>
</evidence>
<dbReference type="InterPro" id="IPR009057">
    <property type="entry name" value="Homeodomain-like_sf"/>
</dbReference>
<sequence>MPRIGMEAERRKSLIAATIEAIHDRGFFDVTLAQIAKRAGVSSGLALHYFGSKDQLLAATMRHMLKDLQDSIRCELRNADTPRARLSAIIAGNFSPEQFRDATIAAWLAFYIQARNHDGNRRLLQIYAARLASNLAFNLKTFMSPKDARHVAEGTASMIDGVWIRHALRDGPANRSSAIEMVEQFVEAQIAFYQTSAAAPAQEHLQITSR</sequence>
<keyword evidence="11" id="KW-1185">Reference proteome</keyword>
<gene>
    <name evidence="7 10" type="primary">betI</name>
    <name evidence="10" type="ORF">J0X15_11005</name>
</gene>
<dbReference type="Pfam" id="PF13977">
    <property type="entry name" value="TetR_C_6"/>
    <property type="match status" value="1"/>
</dbReference>
<proteinExistence type="inferred from homology"/>
<dbReference type="InterPro" id="IPR036271">
    <property type="entry name" value="Tet_transcr_reg_TetR-rel_C_sf"/>
</dbReference>
<evidence type="ECO:0000256" key="8">
    <source>
        <dbReference type="PROSITE-ProRule" id="PRU00335"/>
    </source>
</evidence>